<evidence type="ECO:0000313" key="1">
    <source>
        <dbReference type="EMBL" id="API50646.1"/>
    </source>
</evidence>
<dbReference type="Gene3D" id="3.40.1620.10">
    <property type="entry name" value="YefM-like domain"/>
    <property type="match status" value="1"/>
</dbReference>
<protein>
    <recommendedName>
        <fullName evidence="3">Antitoxin</fullName>
    </recommendedName>
</protein>
<reference evidence="1 2" key="1">
    <citation type="submission" date="2016-11" db="EMBL/GenBank/DDBJ databases">
        <title>Rhizobium leguminosarum bv. viciae strain Vaf12 isolated from Vavilovia formosa root nodules from Russia, Dagestan.</title>
        <authorList>
            <person name="Kimeklis A."/>
        </authorList>
    </citation>
    <scope>NUCLEOTIDE SEQUENCE [LARGE SCALE GENOMIC DNA]</scope>
    <source>
        <strain evidence="1 2">Vaf-108</strain>
    </source>
</reference>
<evidence type="ECO:0000313" key="2">
    <source>
        <dbReference type="Proteomes" id="UP000183050"/>
    </source>
</evidence>
<sequence length="157" mass="17127">MLMFEVNAWPRSLNHLRVHTIVWLRNGARTMDVRILKQVREMRTASKNDFVEGLGRTLVEVAGGTLTVRKARDGLSGVLSRAREGVPQIIGSTEDAAVVISVKDLATLLDAAKEQTFGEALDNVGFTPYRGARIVIGAGRNRETLKHRGDAVPPPTG</sequence>
<accession>A0A1L3Z4Q6</accession>
<organism evidence="1 2">
    <name type="scientific">Rhizobium leguminosarum</name>
    <dbReference type="NCBI Taxonomy" id="384"/>
    <lineage>
        <taxon>Bacteria</taxon>
        <taxon>Pseudomonadati</taxon>
        <taxon>Pseudomonadota</taxon>
        <taxon>Alphaproteobacteria</taxon>
        <taxon>Hyphomicrobiales</taxon>
        <taxon>Rhizobiaceae</taxon>
        <taxon>Rhizobium/Agrobacterium group</taxon>
        <taxon>Rhizobium</taxon>
    </lineage>
</organism>
<gene>
    <name evidence="1" type="ORF">BMW22_02455</name>
</gene>
<evidence type="ECO:0008006" key="3">
    <source>
        <dbReference type="Google" id="ProtNLM"/>
    </source>
</evidence>
<name>A0A1L3Z4Q6_RHILE</name>
<dbReference type="AlphaFoldDB" id="A0A1L3Z4Q6"/>
<dbReference type="Proteomes" id="UP000183050">
    <property type="component" value="Chromosome"/>
</dbReference>
<dbReference type="EMBL" id="CP018228">
    <property type="protein sequence ID" value="API50646.1"/>
    <property type="molecule type" value="Genomic_DNA"/>
</dbReference>
<proteinExistence type="predicted"/>